<evidence type="ECO:0000256" key="1">
    <source>
        <dbReference type="SAM" id="Phobius"/>
    </source>
</evidence>
<keyword evidence="1" id="KW-0472">Membrane</keyword>
<accession>A0A1J4KQ01</accession>
<evidence type="ECO:0000313" key="3">
    <source>
        <dbReference type="EMBL" id="OHT13385.1"/>
    </source>
</evidence>
<evidence type="ECO:0000256" key="2">
    <source>
        <dbReference type="SAM" id="SignalP"/>
    </source>
</evidence>
<protein>
    <submittedName>
        <fullName evidence="3">Uncharacterized protein</fullName>
    </submittedName>
</protein>
<proteinExistence type="predicted"/>
<dbReference type="GeneID" id="94833703"/>
<organism evidence="3 4">
    <name type="scientific">Tritrichomonas foetus</name>
    <dbReference type="NCBI Taxonomy" id="1144522"/>
    <lineage>
        <taxon>Eukaryota</taxon>
        <taxon>Metamonada</taxon>
        <taxon>Parabasalia</taxon>
        <taxon>Tritrichomonadida</taxon>
        <taxon>Tritrichomonadidae</taxon>
        <taxon>Tritrichomonas</taxon>
    </lineage>
</organism>
<sequence length="85" mass="9964">MIRSDDVICFWISLLALMMSSLDEIDDLVPYGVREAGKKFFLRFESSINCRFRIDDWDFSFSFVTDVAATWLSICDLALFLRYSK</sequence>
<dbReference type="EMBL" id="MLAK01000533">
    <property type="protein sequence ID" value="OHT13385.1"/>
    <property type="molecule type" value="Genomic_DNA"/>
</dbReference>
<feature type="chain" id="PRO_5013198805" evidence="2">
    <location>
        <begin position="22"/>
        <end position="85"/>
    </location>
</feature>
<keyword evidence="2" id="KW-0732">Signal</keyword>
<evidence type="ECO:0000313" key="4">
    <source>
        <dbReference type="Proteomes" id="UP000179807"/>
    </source>
</evidence>
<keyword evidence="1" id="KW-1133">Transmembrane helix</keyword>
<gene>
    <name evidence="3" type="ORF">TRFO_16480</name>
</gene>
<comment type="caution">
    <text evidence="3">The sequence shown here is derived from an EMBL/GenBank/DDBJ whole genome shotgun (WGS) entry which is preliminary data.</text>
</comment>
<keyword evidence="4" id="KW-1185">Reference proteome</keyword>
<name>A0A1J4KQ01_9EUKA</name>
<dbReference type="VEuPathDB" id="TrichDB:TRFO_16480"/>
<feature type="signal peptide" evidence="2">
    <location>
        <begin position="1"/>
        <end position="21"/>
    </location>
</feature>
<feature type="transmembrane region" description="Helical" evidence="1">
    <location>
        <begin position="61"/>
        <end position="81"/>
    </location>
</feature>
<reference evidence="3" key="1">
    <citation type="submission" date="2016-10" db="EMBL/GenBank/DDBJ databases">
        <authorList>
            <person name="Benchimol M."/>
            <person name="Almeida L.G."/>
            <person name="Vasconcelos A.T."/>
            <person name="Perreira-Neves A."/>
            <person name="Rosa I.A."/>
            <person name="Tasca T."/>
            <person name="Bogo M.R."/>
            <person name="de Souza W."/>
        </authorList>
    </citation>
    <scope>NUCLEOTIDE SEQUENCE [LARGE SCALE GENOMIC DNA]</scope>
    <source>
        <strain evidence="3">K</strain>
    </source>
</reference>
<keyword evidence="1" id="KW-0812">Transmembrane</keyword>
<dbReference type="AlphaFoldDB" id="A0A1J4KQ01"/>
<dbReference type="Proteomes" id="UP000179807">
    <property type="component" value="Unassembled WGS sequence"/>
</dbReference>
<dbReference type="RefSeq" id="XP_068366521.1">
    <property type="nucleotide sequence ID" value="XM_068498999.1"/>
</dbReference>